<dbReference type="RefSeq" id="WP_129314244.1">
    <property type="nucleotide sequence ID" value="NZ_NOIQ01000001.1"/>
</dbReference>
<keyword evidence="4" id="KW-1185">Reference proteome</keyword>
<dbReference type="NCBIfam" id="NF009154">
    <property type="entry name" value="PRK12497.3-3"/>
    <property type="match status" value="1"/>
</dbReference>
<dbReference type="EMBL" id="WOGT01000001">
    <property type="protein sequence ID" value="MUN54167.1"/>
    <property type="molecule type" value="Genomic_DNA"/>
</dbReference>
<protein>
    <recommendedName>
        <fullName evidence="2">UPF0102 protein GMA10_02855</fullName>
    </recommendedName>
</protein>
<proteinExistence type="inferred from homology"/>
<comment type="similarity">
    <text evidence="1 2">Belongs to the UPF0102 family.</text>
</comment>
<dbReference type="SUPFAM" id="SSF52980">
    <property type="entry name" value="Restriction endonuclease-like"/>
    <property type="match status" value="1"/>
</dbReference>
<dbReference type="GO" id="GO:0003676">
    <property type="term" value="F:nucleic acid binding"/>
    <property type="evidence" value="ECO:0007669"/>
    <property type="project" value="InterPro"/>
</dbReference>
<evidence type="ECO:0000313" key="4">
    <source>
        <dbReference type="Proteomes" id="UP000462152"/>
    </source>
</evidence>
<accession>A0A7K1LG41</accession>
<dbReference type="Gene3D" id="3.40.1350.10">
    <property type="match status" value="1"/>
</dbReference>
<sequence length="123" mass="13701">MNSRAATGRWGEDLAVAVMHVRGWSILHRNWRPKTAAHGLRGELDIIARENNSYVACEVKTRSTVDFGHPLEAIDENKARRLCLLANAWAVEEGIPPSTMRIDAIAVIGEPNTFSFEHRIGVL</sequence>
<organism evidence="3 4">
    <name type="scientific">Rothia koreensis</name>
    <dbReference type="NCBI Taxonomy" id="592378"/>
    <lineage>
        <taxon>Bacteria</taxon>
        <taxon>Bacillati</taxon>
        <taxon>Actinomycetota</taxon>
        <taxon>Actinomycetes</taxon>
        <taxon>Micrococcales</taxon>
        <taxon>Micrococcaceae</taxon>
        <taxon>Rothia</taxon>
    </lineage>
</organism>
<dbReference type="CDD" id="cd20736">
    <property type="entry name" value="PoNe_Nuclease"/>
    <property type="match status" value="1"/>
</dbReference>
<reference evidence="3 4" key="1">
    <citation type="submission" date="2019-12" db="EMBL/GenBank/DDBJ databases">
        <authorList>
            <person name="Li J."/>
            <person name="Shi Y."/>
            <person name="Xu G."/>
            <person name="Xiao D."/>
            <person name="Ran X."/>
        </authorList>
    </citation>
    <scope>NUCLEOTIDE SEQUENCE [LARGE SCALE GENOMIC DNA]</scope>
    <source>
        <strain evidence="3 4">JCM 15915</strain>
    </source>
</reference>
<dbReference type="PANTHER" id="PTHR34039">
    <property type="entry name" value="UPF0102 PROTEIN YRAN"/>
    <property type="match status" value="1"/>
</dbReference>
<dbReference type="AlphaFoldDB" id="A0A7K1LG41"/>
<evidence type="ECO:0000256" key="1">
    <source>
        <dbReference type="ARBA" id="ARBA00006738"/>
    </source>
</evidence>
<dbReference type="HAMAP" id="MF_00048">
    <property type="entry name" value="UPF0102"/>
    <property type="match status" value="1"/>
</dbReference>
<dbReference type="OrthoDB" id="9794876at2"/>
<comment type="caution">
    <text evidence="3">The sequence shown here is derived from an EMBL/GenBank/DDBJ whole genome shotgun (WGS) entry which is preliminary data.</text>
</comment>
<dbReference type="Proteomes" id="UP000462152">
    <property type="component" value="Unassembled WGS sequence"/>
</dbReference>
<evidence type="ECO:0000256" key="2">
    <source>
        <dbReference type="HAMAP-Rule" id="MF_00048"/>
    </source>
</evidence>
<dbReference type="InterPro" id="IPR003509">
    <property type="entry name" value="UPF0102_YraN-like"/>
</dbReference>
<dbReference type="InterPro" id="IPR011335">
    <property type="entry name" value="Restrct_endonuc-II-like"/>
</dbReference>
<evidence type="ECO:0000313" key="3">
    <source>
        <dbReference type="EMBL" id="MUN54167.1"/>
    </source>
</evidence>
<name>A0A7K1LG41_9MICC</name>
<dbReference type="Pfam" id="PF02021">
    <property type="entry name" value="UPF0102"/>
    <property type="match status" value="1"/>
</dbReference>
<gene>
    <name evidence="3" type="ORF">GMA10_02855</name>
</gene>
<dbReference type="InterPro" id="IPR011856">
    <property type="entry name" value="tRNA_endonuc-like_dom_sf"/>
</dbReference>
<dbReference type="PANTHER" id="PTHR34039:SF1">
    <property type="entry name" value="UPF0102 PROTEIN YRAN"/>
    <property type="match status" value="1"/>
</dbReference>